<evidence type="ECO:0000313" key="2">
    <source>
        <dbReference type="Proteomes" id="UP001057402"/>
    </source>
</evidence>
<reference evidence="2" key="1">
    <citation type="journal article" date="2023" name="Front. Plant Sci.">
        <title>Chromosomal-level genome assembly of Melastoma candidum provides insights into trichome evolution.</title>
        <authorList>
            <person name="Zhong Y."/>
            <person name="Wu W."/>
            <person name="Sun C."/>
            <person name="Zou P."/>
            <person name="Liu Y."/>
            <person name="Dai S."/>
            <person name="Zhou R."/>
        </authorList>
    </citation>
    <scope>NUCLEOTIDE SEQUENCE [LARGE SCALE GENOMIC DNA]</scope>
</reference>
<evidence type="ECO:0000313" key="1">
    <source>
        <dbReference type="EMBL" id="KAI4376622.1"/>
    </source>
</evidence>
<name>A0ACB9RDV0_9MYRT</name>
<accession>A0ACB9RDV0</accession>
<dbReference type="EMBL" id="CM042883">
    <property type="protein sequence ID" value="KAI4376622.1"/>
    <property type="molecule type" value="Genomic_DNA"/>
</dbReference>
<gene>
    <name evidence="1" type="ORF">MLD38_014364</name>
</gene>
<keyword evidence="2" id="KW-1185">Reference proteome</keyword>
<sequence length="102" mass="11673">MRPLFFSSFPSKTHTPLKPMCHPCSEFYAFANRDSLLLILLPLQPGPRHTPRRAAEKHEAQGGSGTRWCLCSPTRHAGSFRCRHHRGEYAFGRGRRSKDIRV</sequence>
<dbReference type="Proteomes" id="UP001057402">
    <property type="component" value="Chromosome 4"/>
</dbReference>
<proteinExistence type="predicted"/>
<protein>
    <submittedName>
        <fullName evidence="1">Uncharacterized protein</fullName>
    </submittedName>
</protein>
<comment type="caution">
    <text evidence="1">The sequence shown here is derived from an EMBL/GenBank/DDBJ whole genome shotgun (WGS) entry which is preliminary data.</text>
</comment>
<organism evidence="1 2">
    <name type="scientific">Melastoma candidum</name>
    <dbReference type="NCBI Taxonomy" id="119954"/>
    <lineage>
        <taxon>Eukaryota</taxon>
        <taxon>Viridiplantae</taxon>
        <taxon>Streptophyta</taxon>
        <taxon>Embryophyta</taxon>
        <taxon>Tracheophyta</taxon>
        <taxon>Spermatophyta</taxon>
        <taxon>Magnoliopsida</taxon>
        <taxon>eudicotyledons</taxon>
        <taxon>Gunneridae</taxon>
        <taxon>Pentapetalae</taxon>
        <taxon>rosids</taxon>
        <taxon>malvids</taxon>
        <taxon>Myrtales</taxon>
        <taxon>Melastomataceae</taxon>
        <taxon>Melastomatoideae</taxon>
        <taxon>Melastomateae</taxon>
        <taxon>Melastoma</taxon>
    </lineage>
</organism>